<dbReference type="InterPro" id="IPR050122">
    <property type="entry name" value="RTK"/>
</dbReference>
<evidence type="ECO:0000256" key="1">
    <source>
        <dbReference type="SAM" id="MobiDB-lite"/>
    </source>
</evidence>
<dbReference type="GO" id="GO:0007169">
    <property type="term" value="P:cell surface receptor protein tyrosine kinase signaling pathway"/>
    <property type="evidence" value="ECO:0007669"/>
    <property type="project" value="TreeGrafter"/>
</dbReference>
<dbReference type="SUPFAM" id="SSF56112">
    <property type="entry name" value="Protein kinase-like (PK-like)"/>
    <property type="match status" value="1"/>
</dbReference>
<proteinExistence type="predicted"/>
<name>A0A914R4L9_PAREQ</name>
<reference evidence="4" key="1">
    <citation type="submission" date="2022-11" db="UniProtKB">
        <authorList>
            <consortium name="WormBaseParasite"/>
        </authorList>
    </citation>
    <scope>IDENTIFICATION</scope>
</reference>
<organism evidence="3 4">
    <name type="scientific">Parascaris equorum</name>
    <name type="common">Equine roundworm</name>
    <dbReference type="NCBI Taxonomy" id="6256"/>
    <lineage>
        <taxon>Eukaryota</taxon>
        <taxon>Metazoa</taxon>
        <taxon>Ecdysozoa</taxon>
        <taxon>Nematoda</taxon>
        <taxon>Chromadorea</taxon>
        <taxon>Rhabditida</taxon>
        <taxon>Spirurina</taxon>
        <taxon>Ascaridomorpha</taxon>
        <taxon>Ascaridoidea</taxon>
        <taxon>Ascarididae</taxon>
        <taxon>Parascaris</taxon>
    </lineage>
</organism>
<evidence type="ECO:0000313" key="4">
    <source>
        <dbReference type="WBParaSite" id="PEQ_0000121301-mRNA-1"/>
    </source>
</evidence>
<accession>A0A914R4L9</accession>
<dbReference type="GO" id="GO:0005886">
    <property type="term" value="C:plasma membrane"/>
    <property type="evidence" value="ECO:0007669"/>
    <property type="project" value="TreeGrafter"/>
</dbReference>
<protein>
    <submittedName>
        <fullName evidence="4">Protein kinase domain-containing protein</fullName>
    </submittedName>
</protein>
<dbReference type="PANTHER" id="PTHR24416:SF617">
    <property type="entry name" value="RET ONCOGENE, ISOFORM A"/>
    <property type="match status" value="1"/>
</dbReference>
<dbReference type="Pfam" id="PF07714">
    <property type="entry name" value="PK_Tyr_Ser-Thr"/>
    <property type="match status" value="1"/>
</dbReference>
<dbReference type="GO" id="GO:0004714">
    <property type="term" value="F:transmembrane receptor protein tyrosine kinase activity"/>
    <property type="evidence" value="ECO:0007669"/>
    <property type="project" value="TreeGrafter"/>
</dbReference>
<dbReference type="Gene3D" id="1.10.510.10">
    <property type="entry name" value="Transferase(Phosphotransferase) domain 1"/>
    <property type="match status" value="1"/>
</dbReference>
<dbReference type="WBParaSite" id="PEQ_0000121301-mRNA-1">
    <property type="protein sequence ID" value="PEQ_0000121301-mRNA-1"/>
    <property type="gene ID" value="PEQ_0000121301"/>
</dbReference>
<dbReference type="PANTHER" id="PTHR24416">
    <property type="entry name" value="TYROSINE-PROTEIN KINASE RECEPTOR"/>
    <property type="match status" value="1"/>
</dbReference>
<dbReference type="GO" id="GO:0043235">
    <property type="term" value="C:receptor complex"/>
    <property type="evidence" value="ECO:0007669"/>
    <property type="project" value="TreeGrafter"/>
</dbReference>
<dbReference type="GO" id="GO:0005524">
    <property type="term" value="F:ATP binding"/>
    <property type="evidence" value="ECO:0007669"/>
    <property type="project" value="InterPro"/>
</dbReference>
<sequence>VFRTHIYTVCADVWAYGVLVWEIFNNAVEPYKGWNGTQVKMEVLKGYRLKMPDWAPPKIKQICERAWNDDMYTRPTLDEIANELLIGTGRNVGGEAAVKSASTFLTRPSESDFDTDSYDGDSRGSRECRSRERFRRRRIRRRQ</sequence>
<dbReference type="InterPro" id="IPR001245">
    <property type="entry name" value="Ser-Thr/Tyr_kinase_cat_dom"/>
</dbReference>
<dbReference type="PROSITE" id="PS50011">
    <property type="entry name" value="PROTEIN_KINASE_DOM"/>
    <property type="match status" value="1"/>
</dbReference>
<dbReference type="AlphaFoldDB" id="A0A914R4L9"/>
<keyword evidence="3" id="KW-1185">Reference proteome</keyword>
<dbReference type="InterPro" id="IPR011009">
    <property type="entry name" value="Kinase-like_dom_sf"/>
</dbReference>
<feature type="domain" description="Protein kinase" evidence="2">
    <location>
        <begin position="1"/>
        <end position="86"/>
    </location>
</feature>
<feature type="compositionally biased region" description="Basic residues" evidence="1">
    <location>
        <begin position="132"/>
        <end position="143"/>
    </location>
</feature>
<feature type="compositionally biased region" description="Basic and acidic residues" evidence="1">
    <location>
        <begin position="120"/>
        <end position="131"/>
    </location>
</feature>
<evidence type="ECO:0000313" key="3">
    <source>
        <dbReference type="Proteomes" id="UP000887564"/>
    </source>
</evidence>
<evidence type="ECO:0000259" key="2">
    <source>
        <dbReference type="PROSITE" id="PS50011"/>
    </source>
</evidence>
<feature type="region of interest" description="Disordered" evidence="1">
    <location>
        <begin position="106"/>
        <end position="143"/>
    </location>
</feature>
<dbReference type="Proteomes" id="UP000887564">
    <property type="component" value="Unplaced"/>
</dbReference>
<dbReference type="InterPro" id="IPR000719">
    <property type="entry name" value="Prot_kinase_dom"/>
</dbReference>